<evidence type="ECO:0000313" key="5">
    <source>
        <dbReference type="EMBL" id="AKO51140.1"/>
    </source>
</evidence>
<dbReference type="SUPFAM" id="SSF53098">
    <property type="entry name" value="Ribonuclease H-like"/>
    <property type="match status" value="1"/>
</dbReference>
<evidence type="ECO:0000256" key="2">
    <source>
        <dbReference type="ARBA" id="ARBA00022801"/>
    </source>
</evidence>
<keyword evidence="1" id="KW-0540">Nuclease</keyword>
<dbReference type="KEGG" id="mpq:ABA45_00800"/>
<sequence>MPLEYMDTPPSQPFANVPWPDRYQTLTEATSNPLLKAFYQAGCCDANTPLSQVPMVAIDFETTGLSATEHSIISVGLVPFTLEGIQLSAARHWLVKPKLALRQTSVTIHGITHADLEQAPDLVDILPELLGCLAGRLPVVHYRDIERPFLDVALLHRLQEGIQFPLLDTMAIEAHLHPNRRPNFWQTWRGKKPLSIRLSDSRLRYGLPHYAAHNALMDAIATAELLQAQIAHHFGAQTPVSDLWL</sequence>
<accession>A0A0H4I0N8</accession>
<dbReference type="PANTHER" id="PTHR30231:SF4">
    <property type="entry name" value="PROTEIN NEN2"/>
    <property type="match status" value="1"/>
</dbReference>
<dbReference type="InterPro" id="IPR012337">
    <property type="entry name" value="RNaseH-like_sf"/>
</dbReference>
<dbReference type="PANTHER" id="PTHR30231">
    <property type="entry name" value="DNA POLYMERASE III SUBUNIT EPSILON"/>
    <property type="match status" value="1"/>
</dbReference>
<dbReference type="NCBIfam" id="NF006602">
    <property type="entry name" value="PRK09146.1"/>
    <property type="match status" value="1"/>
</dbReference>
<name>A0A0H4I0N8_9GAMM</name>
<dbReference type="Gene3D" id="3.30.420.10">
    <property type="entry name" value="Ribonuclease H-like superfamily/Ribonuclease H"/>
    <property type="match status" value="1"/>
</dbReference>
<protein>
    <submittedName>
        <fullName evidence="5">DNA polymerase III subunit epsilon</fullName>
    </submittedName>
</protein>
<dbReference type="Proteomes" id="UP000036406">
    <property type="component" value="Chromosome"/>
</dbReference>
<evidence type="ECO:0000256" key="1">
    <source>
        <dbReference type="ARBA" id="ARBA00022722"/>
    </source>
</evidence>
<dbReference type="SMART" id="SM00479">
    <property type="entry name" value="EXOIII"/>
    <property type="match status" value="1"/>
</dbReference>
<evidence type="ECO:0000313" key="6">
    <source>
        <dbReference type="Proteomes" id="UP000036406"/>
    </source>
</evidence>
<reference evidence="5 6" key="1">
    <citation type="submission" date="2015-05" db="EMBL/GenBank/DDBJ databases">
        <title>Complete genome of Marinobacter psychrophilus strain 20041T isolated from sea-ice of the Canadian Basin.</title>
        <authorList>
            <person name="Song L."/>
            <person name="Ren L."/>
            <person name="Yu Y."/>
            <person name="Wang X."/>
        </authorList>
    </citation>
    <scope>NUCLEOTIDE SEQUENCE [LARGE SCALE GENOMIC DNA]</scope>
    <source>
        <strain evidence="5 6">20041</strain>
    </source>
</reference>
<dbReference type="GO" id="GO:0008408">
    <property type="term" value="F:3'-5' exonuclease activity"/>
    <property type="evidence" value="ECO:0007669"/>
    <property type="project" value="TreeGrafter"/>
</dbReference>
<evidence type="ECO:0000259" key="4">
    <source>
        <dbReference type="SMART" id="SM00479"/>
    </source>
</evidence>
<gene>
    <name evidence="5" type="ORF">ABA45_00800</name>
</gene>
<dbReference type="GO" id="GO:0003676">
    <property type="term" value="F:nucleic acid binding"/>
    <property type="evidence" value="ECO:0007669"/>
    <property type="project" value="InterPro"/>
</dbReference>
<dbReference type="InterPro" id="IPR013520">
    <property type="entry name" value="Ribonucl_H"/>
</dbReference>
<evidence type="ECO:0000256" key="3">
    <source>
        <dbReference type="ARBA" id="ARBA00022839"/>
    </source>
</evidence>
<dbReference type="PATRIC" id="fig|330734.3.peg.175"/>
<proteinExistence type="predicted"/>
<dbReference type="Pfam" id="PF00929">
    <property type="entry name" value="RNase_T"/>
    <property type="match status" value="1"/>
</dbReference>
<feature type="domain" description="Exonuclease" evidence="4">
    <location>
        <begin position="54"/>
        <end position="235"/>
    </location>
</feature>
<keyword evidence="3" id="KW-0269">Exonuclease</keyword>
<dbReference type="RefSeq" id="WP_048383657.1">
    <property type="nucleotide sequence ID" value="NZ_CP011494.1"/>
</dbReference>
<dbReference type="GO" id="GO:0006259">
    <property type="term" value="P:DNA metabolic process"/>
    <property type="evidence" value="ECO:0007669"/>
    <property type="project" value="UniProtKB-ARBA"/>
</dbReference>
<dbReference type="InterPro" id="IPR036397">
    <property type="entry name" value="RNaseH_sf"/>
</dbReference>
<dbReference type="CDD" id="cd06127">
    <property type="entry name" value="DEDDh"/>
    <property type="match status" value="1"/>
</dbReference>
<organism evidence="5 6">
    <name type="scientific">Marinobacter psychrophilus</name>
    <dbReference type="NCBI Taxonomy" id="330734"/>
    <lineage>
        <taxon>Bacteria</taxon>
        <taxon>Pseudomonadati</taxon>
        <taxon>Pseudomonadota</taxon>
        <taxon>Gammaproteobacteria</taxon>
        <taxon>Pseudomonadales</taxon>
        <taxon>Marinobacteraceae</taxon>
        <taxon>Marinobacter</taxon>
    </lineage>
</organism>
<dbReference type="STRING" id="330734.ABA45_00800"/>
<keyword evidence="6" id="KW-1185">Reference proteome</keyword>
<dbReference type="AlphaFoldDB" id="A0A0H4I0N8"/>
<keyword evidence="2" id="KW-0378">Hydrolase</keyword>
<dbReference type="EMBL" id="CP011494">
    <property type="protein sequence ID" value="AKO51140.1"/>
    <property type="molecule type" value="Genomic_DNA"/>
</dbReference>
<dbReference type="GO" id="GO:0005829">
    <property type="term" value="C:cytosol"/>
    <property type="evidence" value="ECO:0007669"/>
    <property type="project" value="TreeGrafter"/>
</dbReference>